<evidence type="ECO:0000313" key="1">
    <source>
        <dbReference type="EMBL" id="OJA12155.1"/>
    </source>
</evidence>
<organism evidence="1 2">
    <name type="scientific">Rhizopogon vesiculosus</name>
    <dbReference type="NCBI Taxonomy" id="180088"/>
    <lineage>
        <taxon>Eukaryota</taxon>
        <taxon>Fungi</taxon>
        <taxon>Dikarya</taxon>
        <taxon>Basidiomycota</taxon>
        <taxon>Agaricomycotina</taxon>
        <taxon>Agaricomycetes</taxon>
        <taxon>Agaricomycetidae</taxon>
        <taxon>Boletales</taxon>
        <taxon>Suillineae</taxon>
        <taxon>Rhizopogonaceae</taxon>
        <taxon>Rhizopogon</taxon>
    </lineage>
</organism>
<comment type="caution">
    <text evidence="1">The sequence shown here is derived from an EMBL/GenBank/DDBJ whole genome shotgun (WGS) entry which is preliminary data.</text>
</comment>
<reference evidence="1 2" key="1">
    <citation type="submission" date="2016-03" db="EMBL/GenBank/DDBJ databases">
        <title>Comparative genomics of the ectomycorrhizal sister species Rhizopogon vinicolor and Rhizopogon vesiculosus (Basidiomycota: Boletales) reveals a divergence of the mating type B locus.</title>
        <authorList>
            <person name="Mujic A.B."/>
            <person name="Kuo A."/>
            <person name="Tritt A."/>
            <person name="Lipzen A."/>
            <person name="Chen C."/>
            <person name="Johnson J."/>
            <person name="Sharma A."/>
            <person name="Barry K."/>
            <person name="Grigoriev I.V."/>
            <person name="Spatafora J.W."/>
        </authorList>
    </citation>
    <scope>NUCLEOTIDE SEQUENCE [LARGE SCALE GENOMIC DNA]</scope>
    <source>
        <strain evidence="1 2">AM-OR11-056</strain>
    </source>
</reference>
<name>A0A1J8PWQ2_9AGAM</name>
<proteinExistence type="predicted"/>
<protein>
    <submittedName>
        <fullName evidence="1">Uncharacterized protein</fullName>
    </submittedName>
</protein>
<dbReference type="AlphaFoldDB" id="A0A1J8PWQ2"/>
<sequence length="21" mass="2348">MQYCDPASGAEMPHHADLFKV</sequence>
<dbReference type="EMBL" id="LVVM01004806">
    <property type="protein sequence ID" value="OJA12155.1"/>
    <property type="molecule type" value="Genomic_DNA"/>
</dbReference>
<accession>A0A1J8PWQ2</accession>
<evidence type="ECO:0000313" key="2">
    <source>
        <dbReference type="Proteomes" id="UP000183567"/>
    </source>
</evidence>
<gene>
    <name evidence="1" type="ORF">AZE42_10542</name>
</gene>
<dbReference type="Proteomes" id="UP000183567">
    <property type="component" value="Unassembled WGS sequence"/>
</dbReference>
<keyword evidence="2" id="KW-1185">Reference proteome</keyword>